<dbReference type="PANTHER" id="PTHR30469:SF37">
    <property type="entry name" value="RAGD PROTEIN"/>
    <property type="match status" value="1"/>
</dbReference>
<dbReference type="Pfam" id="PF25917">
    <property type="entry name" value="BSH_RND"/>
    <property type="match status" value="1"/>
</dbReference>
<comment type="caution">
    <text evidence="10">The sequence shown here is derived from an EMBL/GenBank/DDBJ whole genome shotgun (WGS) entry which is preliminary data.</text>
</comment>
<gene>
    <name evidence="10" type="ORF">DFR29_11925</name>
</gene>
<dbReference type="Pfam" id="PF25876">
    <property type="entry name" value="HH_MFP_RND"/>
    <property type="match status" value="1"/>
</dbReference>
<evidence type="ECO:0000256" key="5">
    <source>
        <dbReference type="SAM" id="Phobius"/>
    </source>
</evidence>
<dbReference type="Gene3D" id="1.10.287.470">
    <property type="entry name" value="Helix hairpin bin"/>
    <property type="match status" value="1"/>
</dbReference>
<dbReference type="AlphaFoldDB" id="A0A4R6YN02"/>
<proteinExistence type="inferred from homology"/>
<evidence type="ECO:0000256" key="4">
    <source>
        <dbReference type="SAM" id="Coils"/>
    </source>
</evidence>
<feature type="domain" description="Multidrug resistance protein MdtA-like C-terminal permuted SH3" evidence="9">
    <location>
        <begin position="307"/>
        <end position="360"/>
    </location>
</feature>
<feature type="coiled-coil region" evidence="4">
    <location>
        <begin position="111"/>
        <end position="138"/>
    </location>
</feature>
<dbReference type="Pfam" id="PF25967">
    <property type="entry name" value="RND-MFP_C"/>
    <property type="match status" value="1"/>
</dbReference>
<dbReference type="Pfam" id="PF25954">
    <property type="entry name" value="Beta-barrel_RND_2"/>
    <property type="match status" value="1"/>
</dbReference>
<dbReference type="Proteomes" id="UP000295293">
    <property type="component" value="Unassembled WGS sequence"/>
</dbReference>
<keyword evidence="5" id="KW-1133">Transmembrane helix</keyword>
<feature type="transmembrane region" description="Helical" evidence="5">
    <location>
        <begin position="12"/>
        <end position="32"/>
    </location>
</feature>
<evidence type="ECO:0000259" key="8">
    <source>
        <dbReference type="Pfam" id="PF25954"/>
    </source>
</evidence>
<evidence type="ECO:0000256" key="3">
    <source>
        <dbReference type="ARBA" id="ARBA00022448"/>
    </source>
</evidence>
<dbReference type="SUPFAM" id="SSF111369">
    <property type="entry name" value="HlyD-like secretion proteins"/>
    <property type="match status" value="1"/>
</dbReference>
<dbReference type="InterPro" id="IPR006143">
    <property type="entry name" value="RND_pump_MFP"/>
</dbReference>
<evidence type="ECO:0000259" key="7">
    <source>
        <dbReference type="Pfam" id="PF25917"/>
    </source>
</evidence>
<dbReference type="GO" id="GO:0015562">
    <property type="term" value="F:efflux transmembrane transporter activity"/>
    <property type="evidence" value="ECO:0007669"/>
    <property type="project" value="TreeGrafter"/>
</dbReference>
<dbReference type="Gene3D" id="2.40.30.170">
    <property type="match status" value="1"/>
</dbReference>
<dbReference type="PANTHER" id="PTHR30469">
    <property type="entry name" value="MULTIDRUG RESISTANCE PROTEIN MDTA"/>
    <property type="match status" value="1"/>
</dbReference>
<evidence type="ECO:0000259" key="6">
    <source>
        <dbReference type="Pfam" id="PF25876"/>
    </source>
</evidence>
<keyword evidence="5" id="KW-0812">Transmembrane</keyword>
<dbReference type="NCBIfam" id="TIGR01730">
    <property type="entry name" value="RND_mfp"/>
    <property type="match status" value="1"/>
</dbReference>
<dbReference type="RefSeq" id="WP_133821240.1">
    <property type="nucleotide sequence ID" value="NZ_SNZH01000019.1"/>
</dbReference>
<dbReference type="GO" id="GO:1990281">
    <property type="term" value="C:efflux pump complex"/>
    <property type="evidence" value="ECO:0007669"/>
    <property type="project" value="TreeGrafter"/>
</dbReference>
<dbReference type="InterPro" id="IPR058627">
    <property type="entry name" value="MdtA-like_C"/>
</dbReference>
<dbReference type="EMBL" id="SNZH01000019">
    <property type="protein sequence ID" value="TDR38697.1"/>
    <property type="molecule type" value="Genomic_DNA"/>
</dbReference>
<protein>
    <submittedName>
        <fullName evidence="10">RND family efflux transporter MFP subunit</fullName>
    </submittedName>
</protein>
<keyword evidence="3" id="KW-0813">Transport</keyword>
<evidence type="ECO:0000259" key="9">
    <source>
        <dbReference type="Pfam" id="PF25967"/>
    </source>
</evidence>
<feature type="domain" description="Multidrug resistance protein MdtA-like alpha-helical hairpin" evidence="6">
    <location>
        <begin position="117"/>
        <end position="185"/>
    </location>
</feature>
<dbReference type="Gene3D" id="2.40.420.20">
    <property type="match status" value="1"/>
</dbReference>
<comment type="subcellular location">
    <subcellularLocation>
        <location evidence="1">Cell envelope</location>
    </subcellularLocation>
</comment>
<accession>A0A4R6YN02</accession>
<evidence type="ECO:0000313" key="10">
    <source>
        <dbReference type="EMBL" id="TDR38697.1"/>
    </source>
</evidence>
<reference evidence="10 11" key="1">
    <citation type="submission" date="2019-03" db="EMBL/GenBank/DDBJ databases">
        <title>Genomic Encyclopedia of Type Strains, Phase IV (KMG-IV): sequencing the most valuable type-strain genomes for metagenomic binning, comparative biology and taxonomic classification.</title>
        <authorList>
            <person name="Goeker M."/>
        </authorList>
    </citation>
    <scope>NUCLEOTIDE SEQUENCE [LARGE SCALE GENOMIC DNA]</scope>
    <source>
        <strain evidence="10 11">DSM 21667</strain>
    </source>
</reference>
<keyword evidence="5" id="KW-0472">Membrane</keyword>
<sequence length="399" mass="41028">MSPDTSPPRRGLKLAGLAIAVAAALVVTVGLVTRASGNARLKEWTQAQATPSVSVVSPAGSGDASALQLPGRIEAYARAPIHARVSGYLKSWKVDIGTPVKAGQLLAEIEAPDVEQQLLQAKADLASAEANAALAETTARRWQSMLGSDSVSQQEVDEKNGDLKAKRALVNASKANVERLQANQNFTRIVAPFDGVITARQTDVGALISGSGGGAELFVVSDTSRLRIYVNVPQSYASSIGPGSTAKMEVPEHAGRSYEAKVEAFSQAVNAATGTTLIQLSVDNPKGELMPGGYATVSFALPQNAAALRIPASALIFDQGGLRVATVSGDKVAFKPITIARDLGKTVEIATGLSAEDRVIETPPDGVAEGDAVHIVDTAAAKPAAPVAPAAAKATDAKG</sequence>
<keyword evidence="4" id="KW-0175">Coiled coil</keyword>
<evidence type="ECO:0000256" key="2">
    <source>
        <dbReference type="ARBA" id="ARBA00009477"/>
    </source>
</evidence>
<evidence type="ECO:0000313" key="11">
    <source>
        <dbReference type="Proteomes" id="UP000295293"/>
    </source>
</evidence>
<feature type="domain" description="Multidrug resistance protein MdtA-like barrel-sandwich hybrid" evidence="7">
    <location>
        <begin position="79"/>
        <end position="210"/>
    </location>
</feature>
<dbReference type="InterPro" id="IPR058624">
    <property type="entry name" value="MdtA-like_HH"/>
</dbReference>
<feature type="domain" description="CusB-like beta-barrel" evidence="8">
    <location>
        <begin position="230"/>
        <end position="300"/>
    </location>
</feature>
<dbReference type="Gene3D" id="2.40.50.100">
    <property type="match status" value="1"/>
</dbReference>
<comment type="similarity">
    <text evidence="2">Belongs to the membrane fusion protein (MFP) (TC 8.A.1) family.</text>
</comment>
<evidence type="ECO:0000256" key="1">
    <source>
        <dbReference type="ARBA" id="ARBA00004196"/>
    </source>
</evidence>
<dbReference type="InterPro" id="IPR058792">
    <property type="entry name" value="Beta-barrel_RND_2"/>
</dbReference>
<dbReference type="InterPro" id="IPR058625">
    <property type="entry name" value="MdtA-like_BSH"/>
</dbReference>
<name>A0A4R6YN02_9GAMM</name>
<keyword evidence="11" id="KW-1185">Reference proteome</keyword>
<organism evidence="10 11">
    <name type="scientific">Tahibacter aquaticus</name>
    <dbReference type="NCBI Taxonomy" id="520092"/>
    <lineage>
        <taxon>Bacteria</taxon>
        <taxon>Pseudomonadati</taxon>
        <taxon>Pseudomonadota</taxon>
        <taxon>Gammaproteobacteria</taxon>
        <taxon>Lysobacterales</taxon>
        <taxon>Rhodanobacteraceae</taxon>
        <taxon>Tahibacter</taxon>
    </lineage>
</organism>
<dbReference type="OrthoDB" id="9806939at2"/>